<evidence type="ECO:0000313" key="5">
    <source>
        <dbReference type="EMBL" id="SKC95121.1"/>
    </source>
</evidence>
<sequence>MDKQPLFWAANLKLLRTRKKISQQHLSDLLGLNRNKITAQESGKTRNPRMDDLALISGYFKIDLDLMVKTDLSQLPEEQLLELEAGKKVDLTGRHIRILPITVDNSNEENMEFVPARARAGYRSGFSDPAFISALPKFTLPGLPRGKTIRMFPISGDSMEPIPDGSHVIAQYLQDWSHLKDNTACILVLKGGEEEIVFKVVGNHIKQNGTLSLHSLNPQYETVTVAIEEVLEIWTFIGYMSKQFPELN</sequence>
<dbReference type="Gene3D" id="2.10.109.10">
    <property type="entry name" value="Umud Fragment, subunit A"/>
    <property type="match status" value="1"/>
</dbReference>
<dbReference type="PROSITE" id="PS50943">
    <property type="entry name" value="HTH_CROC1"/>
    <property type="match status" value="1"/>
</dbReference>
<evidence type="ECO:0000256" key="2">
    <source>
        <dbReference type="ARBA" id="ARBA00023125"/>
    </source>
</evidence>
<dbReference type="RefSeq" id="WP_079467593.1">
    <property type="nucleotide sequence ID" value="NZ_FUZZ01000001.1"/>
</dbReference>
<organism evidence="5 6">
    <name type="scientific">Chitinophaga ginsengisegetis</name>
    <dbReference type="NCBI Taxonomy" id="393003"/>
    <lineage>
        <taxon>Bacteria</taxon>
        <taxon>Pseudomonadati</taxon>
        <taxon>Bacteroidota</taxon>
        <taxon>Chitinophagia</taxon>
        <taxon>Chitinophagales</taxon>
        <taxon>Chitinophagaceae</taxon>
        <taxon>Chitinophaga</taxon>
    </lineage>
</organism>
<dbReference type="Pfam" id="PF00717">
    <property type="entry name" value="Peptidase_S24"/>
    <property type="match status" value="1"/>
</dbReference>
<dbReference type="Proteomes" id="UP000190166">
    <property type="component" value="Unassembled WGS sequence"/>
</dbReference>
<dbReference type="InterPro" id="IPR036286">
    <property type="entry name" value="LexA/Signal_pep-like_sf"/>
</dbReference>
<keyword evidence="6" id="KW-1185">Reference proteome</keyword>
<dbReference type="InterPro" id="IPR039418">
    <property type="entry name" value="LexA-like"/>
</dbReference>
<protein>
    <submittedName>
        <fullName evidence="5">Helix-turn-helix domain-containing protein</fullName>
    </submittedName>
</protein>
<dbReference type="Gene3D" id="1.10.260.40">
    <property type="entry name" value="lambda repressor-like DNA-binding domains"/>
    <property type="match status" value="1"/>
</dbReference>
<dbReference type="PANTHER" id="PTHR40661:SF1">
    <property type="entry name" value="HTH CRO_C1-TYPE DOMAIN-CONTAINING PROTEIN"/>
    <property type="match status" value="1"/>
</dbReference>
<evidence type="ECO:0000259" key="4">
    <source>
        <dbReference type="PROSITE" id="PS50943"/>
    </source>
</evidence>
<dbReference type="CDD" id="cd00093">
    <property type="entry name" value="HTH_XRE"/>
    <property type="match status" value="1"/>
</dbReference>
<dbReference type="SMART" id="SM00530">
    <property type="entry name" value="HTH_XRE"/>
    <property type="match status" value="1"/>
</dbReference>
<keyword evidence="2" id="KW-0238">DNA-binding</keyword>
<proteinExistence type="predicted"/>
<dbReference type="AlphaFoldDB" id="A0A1T5N3R2"/>
<evidence type="ECO:0000256" key="3">
    <source>
        <dbReference type="ARBA" id="ARBA00023163"/>
    </source>
</evidence>
<keyword evidence="3" id="KW-0804">Transcription</keyword>
<evidence type="ECO:0000313" key="6">
    <source>
        <dbReference type="Proteomes" id="UP000190166"/>
    </source>
</evidence>
<name>A0A1T5N3R2_9BACT</name>
<dbReference type="EMBL" id="FUZZ01000001">
    <property type="protein sequence ID" value="SKC95121.1"/>
    <property type="molecule type" value="Genomic_DNA"/>
</dbReference>
<evidence type="ECO:0000256" key="1">
    <source>
        <dbReference type="ARBA" id="ARBA00023015"/>
    </source>
</evidence>
<dbReference type="CDD" id="cd06529">
    <property type="entry name" value="S24_LexA-like"/>
    <property type="match status" value="1"/>
</dbReference>
<reference evidence="5 6" key="1">
    <citation type="submission" date="2017-02" db="EMBL/GenBank/DDBJ databases">
        <authorList>
            <person name="Peterson S.W."/>
        </authorList>
    </citation>
    <scope>NUCLEOTIDE SEQUENCE [LARGE SCALE GENOMIC DNA]</scope>
    <source>
        <strain evidence="5 6">DSM 18108</strain>
    </source>
</reference>
<accession>A0A1T5N3R2</accession>
<dbReference type="InterPro" id="IPR001387">
    <property type="entry name" value="Cro/C1-type_HTH"/>
</dbReference>
<dbReference type="InterPro" id="IPR015927">
    <property type="entry name" value="Peptidase_S24_S26A/B/C"/>
</dbReference>
<dbReference type="SUPFAM" id="SSF51306">
    <property type="entry name" value="LexA/Signal peptidase"/>
    <property type="match status" value="1"/>
</dbReference>
<dbReference type="InterPro" id="IPR010982">
    <property type="entry name" value="Lambda_DNA-bd_dom_sf"/>
</dbReference>
<dbReference type="PANTHER" id="PTHR40661">
    <property type="match status" value="1"/>
</dbReference>
<keyword evidence="1" id="KW-0805">Transcription regulation</keyword>
<feature type="domain" description="HTH cro/C1-type" evidence="4">
    <location>
        <begin position="12"/>
        <end position="67"/>
    </location>
</feature>
<dbReference type="SUPFAM" id="SSF47413">
    <property type="entry name" value="lambda repressor-like DNA-binding domains"/>
    <property type="match status" value="1"/>
</dbReference>
<dbReference type="Pfam" id="PF01381">
    <property type="entry name" value="HTH_3"/>
    <property type="match status" value="1"/>
</dbReference>
<gene>
    <name evidence="5" type="ORF">SAMN05660461_0242</name>
</gene>
<dbReference type="GO" id="GO:0003677">
    <property type="term" value="F:DNA binding"/>
    <property type="evidence" value="ECO:0007669"/>
    <property type="project" value="UniProtKB-KW"/>
</dbReference>
<dbReference type="STRING" id="393003.SAMN05660461_0242"/>